<name>A0A918RBU8_9FLAO</name>
<dbReference type="SUPFAM" id="SSF52317">
    <property type="entry name" value="Class I glutamine amidotransferase-like"/>
    <property type="match status" value="1"/>
</dbReference>
<reference evidence="2" key="2">
    <citation type="submission" date="2020-09" db="EMBL/GenBank/DDBJ databases">
        <authorList>
            <person name="Sun Q."/>
            <person name="Kim S."/>
        </authorList>
    </citation>
    <scope>NUCLEOTIDE SEQUENCE</scope>
    <source>
        <strain evidence="2">KCTC 12710</strain>
    </source>
</reference>
<feature type="signal peptide" evidence="1">
    <location>
        <begin position="1"/>
        <end position="22"/>
    </location>
</feature>
<keyword evidence="1" id="KW-0732">Signal</keyword>
<accession>A0A918RBU8</accession>
<dbReference type="Pfam" id="PF02585">
    <property type="entry name" value="PIG-L"/>
    <property type="match status" value="1"/>
</dbReference>
<dbReference type="SUPFAM" id="SSF102588">
    <property type="entry name" value="LmbE-like"/>
    <property type="match status" value="1"/>
</dbReference>
<reference evidence="2" key="1">
    <citation type="journal article" date="2014" name="Int. J. Syst. Evol. Microbiol.">
        <title>Complete genome sequence of Corynebacterium casei LMG S-19264T (=DSM 44701T), isolated from a smear-ripened cheese.</title>
        <authorList>
            <consortium name="US DOE Joint Genome Institute (JGI-PGF)"/>
            <person name="Walter F."/>
            <person name="Albersmeier A."/>
            <person name="Kalinowski J."/>
            <person name="Ruckert C."/>
        </authorList>
    </citation>
    <scope>NUCLEOTIDE SEQUENCE</scope>
    <source>
        <strain evidence="2">KCTC 12710</strain>
    </source>
</reference>
<sequence length="840" mass="94643">MHKKLFLIVIAAFSLSNSIAQKPTVPSSTEIYESIQKLNFLGSVLYVAAHPDDENTRLIAYMSNHEKARTAYLSLTRGDGGQNLIGPEIRELLGVIRTQELLAARGVDGGEQLFTRANDFGYSKHPDETLKIWNKNDVLSDVVLAIRQFKPDVIINRFDHRTPGTTHGHHTSSAMLSMEAFDLANDKSAYTDQLNQTSLWQPKRLFYNTSWWRYGSREKFDKVDKSNMIKFDIGAYYPLKGLSNNELASLASSQHLCQGFGRLSQRGTQEEYIEFLKGAPVNNNNIFSGIDTSWNRVLGGSAIGDILYAVENNFDFTNPSVHIPQLIEAYKRLQNIEDEHWKTQKSKELKAIIEMCAGLYLEASAENNWATANETVKLNLEVLNRSNTAITLLSITDSSGLNISKNIDLTNNTRFTFEENLKIKSSQEPTNAYWLNKKGTLGMYTVDDPKLIGLPETPRTYKIDFNVLIDNVPISFTKDVMQRFSKPDKGELYRPFEIIPEAAAKITEQVIIFDSDESHEVSVVIQSGRHNLEGTVELCHPEDWSVSPKTQKVSIAHKGEEQTVTFIVTPPKTGSEGFIGPIVHIGDKDYNKELFEIDYEHIPFQTVLLPSESKVVRLDINKSGKNIGYIQGAGDVVPESLEQIGYKVKILKLEDINPEYLSEFDAIVVGIRAYNTLDDIEFKLPQLFDYVAQGGNMIVQYSKSYGLKTKNIAPYSLTLSHDRVTDENASVRFINPKHEILNSPNKITQKDFEGWTQERGLYFANAWSDKFTPILSMNDNGETAKEGSLLIAQHGKGYFIYTGLSFFREFPAGVSGAYRLFANMISLGKEDMNLEAKRND</sequence>
<dbReference type="GO" id="GO:0016811">
    <property type="term" value="F:hydrolase activity, acting on carbon-nitrogen (but not peptide) bonds, in linear amides"/>
    <property type="evidence" value="ECO:0007669"/>
    <property type="project" value="TreeGrafter"/>
</dbReference>
<protein>
    <submittedName>
        <fullName evidence="2">GlcNAc-PI de-N-acetylase</fullName>
    </submittedName>
</protein>
<dbReference type="PANTHER" id="PTHR12993">
    <property type="entry name" value="N-ACETYLGLUCOSAMINYL-PHOSPHATIDYLINOSITOL DE-N-ACETYLASE-RELATED"/>
    <property type="match status" value="1"/>
</dbReference>
<dbReference type="PANTHER" id="PTHR12993:SF11">
    <property type="entry name" value="N-ACETYLGLUCOSAMINYL-PHOSPHATIDYLINOSITOL DE-N-ACETYLASE"/>
    <property type="match status" value="1"/>
</dbReference>
<dbReference type="EMBL" id="BMWZ01000008">
    <property type="protein sequence ID" value="GGZ90908.1"/>
    <property type="molecule type" value="Genomic_DNA"/>
</dbReference>
<feature type="chain" id="PRO_5036953109" evidence="1">
    <location>
        <begin position="23"/>
        <end position="840"/>
    </location>
</feature>
<dbReference type="Gene3D" id="3.40.50.10320">
    <property type="entry name" value="LmbE-like"/>
    <property type="match status" value="1"/>
</dbReference>
<evidence type="ECO:0000313" key="2">
    <source>
        <dbReference type="EMBL" id="GGZ90908.1"/>
    </source>
</evidence>
<dbReference type="Proteomes" id="UP000636004">
    <property type="component" value="Unassembled WGS sequence"/>
</dbReference>
<proteinExistence type="predicted"/>
<organism evidence="2 3">
    <name type="scientific">Algibacter mikhailovii</name>
    <dbReference type="NCBI Taxonomy" id="425498"/>
    <lineage>
        <taxon>Bacteria</taxon>
        <taxon>Pseudomonadati</taxon>
        <taxon>Bacteroidota</taxon>
        <taxon>Flavobacteriia</taxon>
        <taxon>Flavobacteriales</taxon>
        <taxon>Flavobacteriaceae</taxon>
        <taxon>Algibacter</taxon>
    </lineage>
</organism>
<dbReference type="InterPro" id="IPR029062">
    <property type="entry name" value="Class_I_gatase-like"/>
</dbReference>
<dbReference type="InterPro" id="IPR024078">
    <property type="entry name" value="LmbE-like_dom_sf"/>
</dbReference>
<dbReference type="InterPro" id="IPR003737">
    <property type="entry name" value="GlcNAc_PI_deacetylase-related"/>
</dbReference>
<gene>
    <name evidence="2" type="ORF">GCM10007028_31720</name>
</gene>
<evidence type="ECO:0000256" key="1">
    <source>
        <dbReference type="SAM" id="SignalP"/>
    </source>
</evidence>
<keyword evidence="3" id="KW-1185">Reference proteome</keyword>
<dbReference type="RefSeq" id="WP_189362409.1">
    <property type="nucleotide sequence ID" value="NZ_BMWZ01000008.1"/>
</dbReference>
<comment type="caution">
    <text evidence="2">The sequence shown here is derived from an EMBL/GenBank/DDBJ whole genome shotgun (WGS) entry which is preliminary data.</text>
</comment>
<evidence type="ECO:0000313" key="3">
    <source>
        <dbReference type="Proteomes" id="UP000636004"/>
    </source>
</evidence>
<dbReference type="AlphaFoldDB" id="A0A918RBU8"/>